<accession>A0A3D8ST28</accession>
<sequence>MPNAHLHGGSRDKEADEAAWEAAKGAAVGAVRWGFYSAALGAIGYAISPVYRGLTIQFKVFCQMSGMIFGSVVEADYSIREYEARVRMQKRMMRDRAVWESYEREFNEPHPSKPSKPQ</sequence>
<evidence type="ECO:0000313" key="1">
    <source>
        <dbReference type="EMBL" id="RDW89445.1"/>
    </source>
</evidence>
<proteinExistence type="predicted"/>
<keyword evidence="2" id="KW-1185">Reference proteome</keyword>
<organism evidence="1 2">
    <name type="scientific">Coleophoma cylindrospora</name>
    <dbReference type="NCBI Taxonomy" id="1849047"/>
    <lineage>
        <taxon>Eukaryota</taxon>
        <taxon>Fungi</taxon>
        <taxon>Dikarya</taxon>
        <taxon>Ascomycota</taxon>
        <taxon>Pezizomycotina</taxon>
        <taxon>Leotiomycetes</taxon>
        <taxon>Helotiales</taxon>
        <taxon>Dermateaceae</taxon>
        <taxon>Coleophoma</taxon>
    </lineage>
</organism>
<dbReference type="InterPro" id="IPR038882">
    <property type="entry name" value="Rcf3"/>
</dbReference>
<dbReference type="EMBL" id="PDLM01000001">
    <property type="protein sequence ID" value="RDW89445.1"/>
    <property type="molecule type" value="Genomic_DNA"/>
</dbReference>
<gene>
    <name evidence="1" type="ORF">BP6252_01477</name>
</gene>
<name>A0A3D8ST28_9HELO</name>
<evidence type="ECO:0000313" key="2">
    <source>
        <dbReference type="Proteomes" id="UP000256645"/>
    </source>
</evidence>
<comment type="caution">
    <text evidence="1">The sequence shown here is derived from an EMBL/GenBank/DDBJ whole genome shotgun (WGS) entry which is preliminary data.</text>
</comment>
<dbReference type="Proteomes" id="UP000256645">
    <property type="component" value="Unassembled WGS sequence"/>
</dbReference>
<dbReference type="PANTHER" id="PTHR39153">
    <property type="entry name" value="AGR244WP"/>
    <property type="match status" value="1"/>
</dbReference>
<reference evidence="1 2" key="1">
    <citation type="journal article" date="2018" name="IMA Fungus">
        <title>IMA Genome-F 9: Draft genome sequence of Annulohypoxylon stygium, Aspergillus mulundensis, Berkeleyomyces basicola (syn. Thielaviopsis basicola), Ceratocystis smalleyi, two Cercospora beticola strains, Coleophoma cylindrospora, Fusarium fracticaudum, Phialophora cf. hyalina, and Morchella septimelata.</title>
        <authorList>
            <person name="Wingfield B.D."/>
            <person name="Bills G.F."/>
            <person name="Dong Y."/>
            <person name="Huang W."/>
            <person name="Nel W.J."/>
            <person name="Swalarsk-Parry B.S."/>
            <person name="Vaghefi N."/>
            <person name="Wilken P.M."/>
            <person name="An Z."/>
            <person name="de Beer Z.W."/>
            <person name="De Vos L."/>
            <person name="Chen L."/>
            <person name="Duong T.A."/>
            <person name="Gao Y."/>
            <person name="Hammerbacher A."/>
            <person name="Kikkert J.R."/>
            <person name="Li Y."/>
            <person name="Li H."/>
            <person name="Li K."/>
            <person name="Li Q."/>
            <person name="Liu X."/>
            <person name="Ma X."/>
            <person name="Naidoo K."/>
            <person name="Pethybridge S.J."/>
            <person name="Sun J."/>
            <person name="Steenkamp E.T."/>
            <person name="van der Nest M.A."/>
            <person name="van Wyk S."/>
            <person name="Wingfield M.J."/>
            <person name="Xiong C."/>
            <person name="Yue Q."/>
            <person name="Zhang X."/>
        </authorList>
    </citation>
    <scope>NUCLEOTIDE SEQUENCE [LARGE SCALE GENOMIC DNA]</scope>
    <source>
        <strain evidence="1 2">BP6252</strain>
    </source>
</reference>
<evidence type="ECO:0008006" key="3">
    <source>
        <dbReference type="Google" id="ProtNLM"/>
    </source>
</evidence>
<dbReference type="AlphaFoldDB" id="A0A3D8ST28"/>
<dbReference type="OrthoDB" id="3979469at2759"/>
<protein>
    <recommendedName>
        <fullName evidence="3">Imidazoleglycerol-phosphate dehydratase</fullName>
    </recommendedName>
</protein>
<dbReference type="PANTHER" id="PTHR39153:SF1">
    <property type="entry name" value="AGR244WP"/>
    <property type="match status" value="1"/>
</dbReference>